<keyword evidence="1" id="KW-0560">Oxidoreductase</keyword>
<protein>
    <submittedName>
        <fullName evidence="4">Fructuronate reductase</fullName>
    </submittedName>
</protein>
<keyword evidence="5" id="KW-1185">Reference proteome</keyword>
<dbReference type="SUPFAM" id="SSF48179">
    <property type="entry name" value="6-phosphogluconate dehydrogenase C-terminal domain-like"/>
    <property type="match status" value="1"/>
</dbReference>
<feature type="domain" description="Mannitol dehydrogenase N-terminal" evidence="2">
    <location>
        <begin position="16"/>
        <end position="261"/>
    </location>
</feature>
<dbReference type="InterPro" id="IPR013328">
    <property type="entry name" value="6PGD_dom2"/>
</dbReference>
<evidence type="ECO:0000313" key="4">
    <source>
        <dbReference type="EMBL" id="PTW45654.1"/>
    </source>
</evidence>
<dbReference type="RefSeq" id="WP_425440050.1">
    <property type="nucleotide sequence ID" value="NZ_QAYC01000013.1"/>
</dbReference>
<evidence type="ECO:0000256" key="1">
    <source>
        <dbReference type="ARBA" id="ARBA00023002"/>
    </source>
</evidence>
<dbReference type="GO" id="GO:0016616">
    <property type="term" value="F:oxidoreductase activity, acting on the CH-OH group of donors, NAD or NADP as acceptor"/>
    <property type="evidence" value="ECO:0007669"/>
    <property type="project" value="TreeGrafter"/>
</dbReference>
<organism evidence="4 5">
    <name type="scientific">Rhodovulum kholense</name>
    <dbReference type="NCBI Taxonomy" id="453584"/>
    <lineage>
        <taxon>Bacteria</taxon>
        <taxon>Pseudomonadati</taxon>
        <taxon>Pseudomonadota</taxon>
        <taxon>Alphaproteobacteria</taxon>
        <taxon>Rhodobacterales</taxon>
        <taxon>Paracoccaceae</taxon>
        <taxon>Rhodovulum</taxon>
    </lineage>
</organism>
<comment type="caution">
    <text evidence="4">The sequence shown here is derived from an EMBL/GenBank/DDBJ whole genome shotgun (WGS) entry which is preliminary data.</text>
</comment>
<dbReference type="Gene3D" id="1.10.1040.10">
    <property type="entry name" value="N-(1-d-carboxylethyl)-l-norvaline Dehydrogenase, domain 2"/>
    <property type="match status" value="1"/>
</dbReference>
<reference evidence="4 5" key="1">
    <citation type="submission" date="2018-04" db="EMBL/GenBank/DDBJ databases">
        <title>Genomic Encyclopedia of Archaeal and Bacterial Type Strains, Phase II (KMG-II): from individual species to whole genera.</title>
        <authorList>
            <person name="Goeker M."/>
        </authorList>
    </citation>
    <scope>NUCLEOTIDE SEQUENCE [LARGE SCALE GENOMIC DNA]</scope>
    <source>
        <strain evidence="4 5">DSM 19783</strain>
    </source>
</reference>
<dbReference type="Proteomes" id="UP000244037">
    <property type="component" value="Unassembled WGS sequence"/>
</dbReference>
<dbReference type="InterPro" id="IPR000669">
    <property type="entry name" value="Mannitol_DH"/>
</dbReference>
<dbReference type="PRINTS" id="PR00084">
    <property type="entry name" value="MTLDHDRGNASE"/>
</dbReference>
<dbReference type="EMBL" id="QAYC01000013">
    <property type="protein sequence ID" value="PTW45654.1"/>
    <property type="molecule type" value="Genomic_DNA"/>
</dbReference>
<evidence type="ECO:0000259" key="2">
    <source>
        <dbReference type="Pfam" id="PF01232"/>
    </source>
</evidence>
<dbReference type="AlphaFoldDB" id="A0A8E2VHK1"/>
<dbReference type="InterPro" id="IPR050988">
    <property type="entry name" value="Mannitol_DH/Oxidoreductase"/>
</dbReference>
<accession>A0A8E2VHK1</accession>
<dbReference type="PANTHER" id="PTHR43362">
    <property type="entry name" value="MANNITOL DEHYDROGENASE DSF1-RELATED"/>
    <property type="match status" value="1"/>
</dbReference>
<dbReference type="InterPro" id="IPR013131">
    <property type="entry name" value="Mannitol_DH_N"/>
</dbReference>
<evidence type="ECO:0000259" key="3">
    <source>
        <dbReference type="Pfam" id="PF08125"/>
    </source>
</evidence>
<evidence type="ECO:0000313" key="5">
    <source>
        <dbReference type="Proteomes" id="UP000244037"/>
    </source>
</evidence>
<feature type="domain" description="Mannitol dehydrogenase C-terminal" evidence="3">
    <location>
        <begin position="272"/>
        <end position="460"/>
    </location>
</feature>
<dbReference type="InterPro" id="IPR013118">
    <property type="entry name" value="Mannitol_DH_C"/>
</dbReference>
<dbReference type="Pfam" id="PF01232">
    <property type="entry name" value="Mannitol_dh"/>
    <property type="match status" value="1"/>
</dbReference>
<dbReference type="PANTHER" id="PTHR43362:SF1">
    <property type="entry name" value="MANNITOL DEHYDROGENASE 2-RELATED"/>
    <property type="match status" value="1"/>
</dbReference>
<name>A0A8E2VHK1_9RHOB</name>
<proteinExistence type="predicted"/>
<gene>
    <name evidence="4" type="ORF">C8N38_11354</name>
</gene>
<dbReference type="InterPro" id="IPR008927">
    <property type="entry name" value="6-PGluconate_DH-like_C_sf"/>
</dbReference>
<dbReference type="Pfam" id="PF08125">
    <property type="entry name" value="Mannitol_dh_C"/>
    <property type="match status" value="1"/>
</dbReference>
<dbReference type="InterPro" id="IPR036291">
    <property type="entry name" value="NAD(P)-bd_dom_sf"/>
</dbReference>
<dbReference type="Gene3D" id="3.40.50.720">
    <property type="entry name" value="NAD(P)-binding Rossmann-like Domain"/>
    <property type="match status" value="1"/>
</dbReference>
<sequence>MPADRMTRTAKAPEAGIVHLGLGAFFRAHGAVYTEEAVARSGGAWGIIGVSLKSPGTRDALAPQGCTYTALELGPEGAVAHPVEILRDVLVAPEDPQAVLEAMADPAIRIVTLTITEKGYCHDPATGALNLDHPDILHDLGSAHPVSAPGYLVRALQLRHDRGLRPFTVLTCDNLPDNGRVVRGVVLALASRIDPGLADWIGTEGRFPSTMVDRIVPATSPEDIARVEALTGCHDAAPVMHEPFRQWAIEDDFVDDARPDWGAVGAELVTEVTPYEHMKLRMLNGAHSALAYLGYLAGHETISETVADPALGAFVRHLWADEIAPALTPPPGVSLAAYAEALGARFANPAIRHRTWQIAMDGSQKLPQRILATLSDNLVEGRASPGLILTVAAWMRYVGGIDEAGRPIDVRDPLAERLRALSDGAETPEAKVAALLSVREIFPEALARTLKGHLAEAYAQLLRDGARASAGAICTETAGAD</sequence>
<dbReference type="SUPFAM" id="SSF51735">
    <property type="entry name" value="NAD(P)-binding Rossmann-fold domains"/>
    <property type="match status" value="1"/>
</dbReference>